<evidence type="ECO:0000256" key="1">
    <source>
        <dbReference type="SAM" id="Phobius"/>
    </source>
</evidence>
<evidence type="ECO:0000313" key="2">
    <source>
        <dbReference type="EMBL" id="MEQ0563544.1"/>
    </source>
</evidence>
<feature type="transmembrane region" description="Helical" evidence="1">
    <location>
        <begin position="55"/>
        <end position="73"/>
    </location>
</feature>
<evidence type="ECO:0000313" key="3">
    <source>
        <dbReference type="Proteomes" id="UP001440984"/>
    </source>
</evidence>
<protein>
    <submittedName>
        <fullName evidence="2">VC0807 family protein</fullName>
    </submittedName>
</protein>
<comment type="caution">
    <text evidence="2">The sequence shown here is derived from an EMBL/GenBank/DDBJ whole genome shotgun (WGS) entry which is preliminary data.</text>
</comment>
<sequence length="212" mass="22646">MKRLNGVLVDVLAPLALFYGLRAAGVDQLIALLAGAVIPVAGGLRDLAARRRIGGVRWFVLAVMAAGVASSLLSGSPRALLLRGAVMMLALGVFLLVSVGAGRPFLYAAMDAVLDEDKQRTWRRNWDDHPPFRRLLRLCSALWAAACLLDAAVRVVLVLTLPIDAVPVAELVLLLVTLAGLVVVQRVFGRAFLHRHGLRLRGVEIAPLAAAT</sequence>
<name>A0ABV0LNN8_9PSEU</name>
<dbReference type="NCBIfam" id="NF041646">
    <property type="entry name" value="VC0807_fam"/>
    <property type="match status" value="1"/>
</dbReference>
<keyword evidence="1" id="KW-0472">Membrane</keyword>
<keyword evidence="1" id="KW-0812">Transmembrane</keyword>
<reference evidence="2 3" key="1">
    <citation type="submission" date="2024-05" db="EMBL/GenBank/DDBJ databases">
        <authorList>
            <person name="Zhao H."/>
            <person name="Xu Y."/>
            <person name="Lin S."/>
            <person name="Spain J.C."/>
            <person name="Zhou N.-Y."/>
        </authorList>
    </citation>
    <scope>NUCLEOTIDE SEQUENCE [LARGE SCALE GENOMIC DNA]</scope>
    <source>
        <strain evidence="2 3">NEAU-NG30</strain>
    </source>
</reference>
<accession>A0ABV0LNN8</accession>
<dbReference type="RefSeq" id="WP_348954598.1">
    <property type="nucleotide sequence ID" value="NZ_JBDZYD010000012.1"/>
</dbReference>
<feature type="transmembrane region" description="Helical" evidence="1">
    <location>
        <begin position="171"/>
        <end position="193"/>
    </location>
</feature>
<gene>
    <name evidence="2" type="ORF">ABJI51_31075</name>
</gene>
<feature type="transmembrane region" description="Helical" evidence="1">
    <location>
        <begin position="135"/>
        <end position="159"/>
    </location>
</feature>
<proteinExistence type="predicted"/>
<feature type="transmembrane region" description="Helical" evidence="1">
    <location>
        <begin position="85"/>
        <end position="114"/>
    </location>
</feature>
<dbReference type="Proteomes" id="UP001440984">
    <property type="component" value="Unassembled WGS sequence"/>
</dbReference>
<dbReference type="EMBL" id="JBDZYD010000012">
    <property type="protein sequence ID" value="MEQ0563544.1"/>
    <property type="molecule type" value="Genomic_DNA"/>
</dbReference>
<feature type="transmembrane region" description="Helical" evidence="1">
    <location>
        <begin position="30"/>
        <end position="48"/>
    </location>
</feature>
<keyword evidence="3" id="KW-1185">Reference proteome</keyword>
<organism evidence="2 3">
    <name type="scientific">Amycolatopsis melonis</name>
    <dbReference type="NCBI Taxonomy" id="3156488"/>
    <lineage>
        <taxon>Bacteria</taxon>
        <taxon>Bacillati</taxon>
        <taxon>Actinomycetota</taxon>
        <taxon>Actinomycetes</taxon>
        <taxon>Pseudonocardiales</taxon>
        <taxon>Pseudonocardiaceae</taxon>
        <taxon>Amycolatopsis</taxon>
    </lineage>
</organism>
<keyword evidence="1" id="KW-1133">Transmembrane helix</keyword>